<reference evidence="1" key="1">
    <citation type="journal article" date="2023" name="Front. Microbiol.">
        <title>Phylogeography and host specificity of Pasteurellaceae pathogenic to sea-farmed fish in the north-east Atlantic.</title>
        <authorList>
            <person name="Gulla S."/>
            <person name="Colquhoun D.J."/>
            <person name="Olsen A.B."/>
            <person name="Spilsberg B."/>
            <person name="Lagesen K."/>
            <person name="Aakesson C.P."/>
            <person name="Strom S."/>
            <person name="Manji F."/>
            <person name="Birkbeck T.H."/>
            <person name="Nilsen H.K."/>
        </authorList>
    </citation>
    <scope>NUCLEOTIDE SEQUENCE</scope>
    <source>
        <strain evidence="1">VIB1234</strain>
    </source>
</reference>
<proteinExistence type="predicted"/>
<dbReference type="AlphaFoldDB" id="A0AAW8CLS5"/>
<dbReference type="EMBL" id="JASAYJ010000005">
    <property type="protein sequence ID" value="MDP8186782.1"/>
    <property type="molecule type" value="Genomic_DNA"/>
</dbReference>
<dbReference type="RefSeq" id="WP_211597439.1">
    <property type="nucleotide sequence ID" value="NZ_JAGRQI010000005.1"/>
</dbReference>
<comment type="caution">
    <text evidence="1">The sequence shown here is derived from an EMBL/GenBank/DDBJ whole genome shotgun (WGS) entry which is preliminary data.</text>
</comment>
<name>A0AAW8CLS5_9PAST</name>
<sequence>MQAIYLKDNISEEQYQMAVRVLEAMNIGVERAEKKLSESETKMSKEAFYAKIDRGLNTPLEQCRELSGEYKKELFG</sequence>
<accession>A0AAW8CLS5</accession>
<dbReference type="Proteomes" id="UP001230466">
    <property type="component" value="Unassembled WGS sequence"/>
</dbReference>
<evidence type="ECO:0000313" key="1">
    <source>
        <dbReference type="EMBL" id="MDP8186782.1"/>
    </source>
</evidence>
<protein>
    <submittedName>
        <fullName evidence="1">Uncharacterized protein</fullName>
    </submittedName>
</protein>
<organism evidence="1 2">
    <name type="scientific">Pasteurella atlantica</name>
    <dbReference type="NCBI Taxonomy" id="2827233"/>
    <lineage>
        <taxon>Bacteria</taxon>
        <taxon>Pseudomonadati</taxon>
        <taxon>Pseudomonadota</taxon>
        <taxon>Gammaproteobacteria</taxon>
        <taxon>Pasteurellales</taxon>
        <taxon>Pasteurellaceae</taxon>
        <taxon>Pasteurella</taxon>
    </lineage>
</organism>
<evidence type="ECO:0000313" key="2">
    <source>
        <dbReference type="Proteomes" id="UP001230466"/>
    </source>
</evidence>
<gene>
    <name evidence="1" type="ORF">QJU78_03165</name>
</gene>